<keyword evidence="7" id="KW-1185">Reference proteome</keyword>
<dbReference type="EMBL" id="SEUJ01000058">
    <property type="protein sequence ID" value="KAA1161769.1"/>
    <property type="molecule type" value="Genomic_DNA"/>
</dbReference>
<reference evidence="7 8" key="2">
    <citation type="submission" date="2019-01" db="EMBL/GenBank/DDBJ databases">
        <title>Genome sequences of marine Pseudoalteromonas species.</title>
        <authorList>
            <person name="Boraston A.B."/>
            <person name="Hehemann J.-H."/>
            <person name="Vickers C.J."/>
            <person name="Salama-Alber O."/>
            <person name="Abe K."/>
            <person name="Hettle A.J."/>
        </authorList>
    </citation>
    <scope>NUCLEOTIDE SEQUENCE [LARGE SCALE GENOMIC DNA]</scope>
    <source>
        <strain evidence="3 8">PS42</strain>
        <strain evidence="4 7">PS47</strain>
    </source>
</reference>
<dbReference type="Pfam" id="PF02657">
    <property type="entry name" value="SufE"/>
    <property type="match status" value="1"/>
</dbReference>
<organism evidence="5 6">
    <name type="scientific">Pseudoalteromonas fuliginea</name>
    <dbReference type="NCBI Taxonomy" id="1872678"/>
    <lineage>
        <taxon>Bacteria</taxon>
        <taxon>Pseudomonadati</taxon>
        <taxon>Pseudomonadota</taxon>
        <taxon>Gammaproteobacteria</taxon>
        <taxon>Alteromonadales</taxon>
        <taxon>Pseudoalteromonadaceae</taxon>
        <taxon>Pseudoalteromonas</taxon>
    </lineage>
</organism>
<protein>
    <submittedName>
        <fullName evidence="3">SufE family protein</fullName>
    </submittedName>
    <submittedName>
        <fullName evidence="5">SufE protein</fullName>
    </submittedName>
</protein>
<sequence>MTNTFKKVTESIKNAPAWQQKYREIMLLGKTLPILPESLKIDDALVPGCESKVWMFVEFDLTESSLVVIGDSDTRIVKGLLALILALYNGLTPEQVIKIDAYEEFEKLGLISHLSPSRGNGIKAMIEKIKTMAQQKVL</sequence>
<dbReference type="Proteomes" id="UP000027154">
    <property type="component" value="Unassembled WGS sequence"/>
</dbReference>
<comment type="caution">
    <text evidence="5">The sequence shown here is derived from an EMBL/GenBank/DDBJ whole genome shotgun (WGS) entry which is preliminary data.</text>
</comment>
<dbReference type="EMBL" id="SEUK01000048">
    <property type="protein sequence ID" value="KAA1160708.1"/>
    <property type="molecule type" value="Genomic_DNA"/>
</dbReference>
<gene>
    <name evidence="5" type="ORF">DC53_01335</name>
    <name evidence="3" type="ORF">EU508_09660</name>
    <name evidence="4" type="ORF">EU509_04860</name>
</gene>
<evidence type="ECO:0000313" key="8">
    <source>
        <dbReference type="Proteomes" id="UP000324162"/>
    </source>
</evidence>
<dbReference type="PANTHER" id="PTHR43597">
    <property type="entry name" value="SULFUR ACCEPTOR PROTEIN CSDE"/>
    <property type="match status" value="1"/>
</dbReference>
<evidence type="ECO:0000256" key="1">
    <source>
        <dbReference type="ARBA" id="ARBA00010282"/>
    </source>
</evidence>
<dbReference type="PANTHER" id="PTHR43597:SF5">
    <property type="entry name" value="SUFE-LIKE PROTEIN 2, CHLOROPLASTIC"/>
    <property type="match status" value="1"/>
</dbReference>
<dbReference type="Proteomes" id="UP000324162">
    <property type="component" value="Unassembled WGS sequence"/>
</dbReference>
<evidence type="ECO:0000313" key="6">
    <source>
        <dbReference type="Proteomes" id="UP000027154"/>
    </source>
</evidence>
<evidence type="ECO:0000313" key="7">
    <source>
        <dbReference type="Proteomes" id="UP000322915"/>
    </source>
</evidence>
<evidence type="ECO:0000313" key="4">
    <source>
        <dbReference type="EMBL" id="KAA1161769.1"/>
    </source>
</evidence>
<dbReference type="EMBL" id="JJNZ01000004">
    <property type="protein sequence ID" value="KDC53309.1"/>
    <property type="molecule type" value="Genomic_DNA"/>
</dbReference>
<dbReference type="OrthoDB" id="9799320at2"/>
<name>A0A063KV26_9GAMM</name>
<reference evidence="5 6" key="1">
    <citation type="submission" date="2014-04" db="EMBL/GenBank/DDBJ databases">
        <title>Pseudoalteromonas galatheae sp. nov., isolated from a deep-sea polychaete near Canal Concepcion, Chile.</title>
        <authorList>
            <person name="Machado H.R."/>
            <person name="Gram L."/>
            <person name="Vynne N.G."/>
        </authorList>
    </citation>
    <scope>NUCLEOTIDE SEQUENCE [LARGE SCALE GENOMIC DNA]</scope>
    <source>
        <strain evidence="5 6">KMM216</strain>
    </source>
</reference>
<proteinExistence type="inferred from homology"/>
<evidence type="ECO:0000313" key="3">
    <source>
        <dbReference type="EMBL" id="KAA1160708.1"/>
    </source>
</evidence>
<dbReference type="SUPFAM" id="SSF82649">
    <property type="entry name" value="SufE/NifU"/>
    <property type="match status" value="1"/>
</dbReference>
<feature type="domain" description="Fe-S metabolism associated" evidence="2">
    <location>
        <begin position="10"/>
        <end position="131"/>
    </location>
</feature>
<dbReference type="Proteomes" id="UP000322915">
    <property type="component" value="Unassembled WGS sequence"/>
</dbReference>
<dbReference type="Gene3D" id="3.90.1010.10">
    <property type="match status" value="1"/>
</dbReference>
<comment type="similarity">
    <text evidence="1">Belongs to the SufE family.</text>
</comment>
<accession>A0A063KV26</accession>
<evidence type="ECO:0000259" key="2">
    <source>
        <dbReference type="Pfam" id="PF02657"/>
    </source>
</evidence>
<dbReference type="InterPro" id="IPR003808">
    <property type="entry name" value="Fe-S_metab-assoc_dom"/>
</dbReference>
<dbReference type="RefSeq" id="WP_007375745.1">
    <property type="nucleotide sequence ID" value="NZ_JBBMQV010000016.1"/>
</dbReference>
<evidence type="ECO:0000313" key="5">
    <source>
        <dbReference type="EMBL" id="KDC53309.1"/>
    </source>
</evidence>
<dbReference type="AlphaFoldDB" id="A0A063KV26"/>